<protein>
    <submittedName>
        <fullName evidence="4">TBC domain-containing protein kinase-like protein</fullName>
    </submittedName>
</protein>
<dbReference type="PANTHER" id="PTHR47219">
    <property type="entry name" value="RAB GTPASE-ACTIVATING PROTEIN 1-LIKE"/>
    <property type="match status" value="1"/>
</dbReference>
<keyword evidence="4" id="KW-0808">Transferase</keyword>
<dbReference type="EMBL" id="GEEE01020929">
    <property type="protein sequence ID" value="JAP42296.1"/>
    <property type="molecule type" value="Transcribed_RNA"/>
</dbReference>
<dbReference type="GO" id="GO:0005096">
    <property type="term" value="F:GTPase activator activity"/>
    <property type="evidence" value="ECO:0007669"/>
    <property type="project" value="TreeGrafter"/>
</dbReference>
<feature type="compositionally biased region" description="Acidic residues" evidence="1">
    <location>
        <begin position="1083"/>
        <end position="1093"/>
    </location>
</feature>
<evidence type="ECO:0000313" key="4">
    <source>
        <dbReference type="EMBL" id="JAP42296.1"/>
    </source>
</evidence>
<reference evidence="4" key="1">
    <citation type="submission" date="2016-01" db="EMBL/GenBank/DDBJ databases">
        <title>Reference transcriptome for the parasite Schistocephalus solidus: insights into the molecular evolution of parasitism.</title>
        <authorList>
            <person name="Hebert F.O."/>
            <person name="Grambauer S."/>
            <person name="Barber I."/>
            <person name="Landry C.R."/>
            <person name="Aubin-Horth N."/>
        </authorList>
    </citation>
    <scope>NUCLEOTIDE SEQUENCE</scope>
</reference>
<feature type="domain" description="Rab-GAP TBC" evidence="3">
    <location>
        <begin position="608"/>
        <end position="823"/>
    </location>
</feature>
<evidence type="ECO:0000259" key="3">
    <source>
        <dbReference type="PROSITE" id="PS50086"/>
    </source>
</evidence>
<feature type="region of interest" description="Disordered" evidence="1">
    <location>
        <begin position="1078"/>
        <end position="1100"/>
    </location>
</feature>
<feature type="compositionally biased region" description="Polar residues" evidence="1">
    <location>
        <begin position="1024"/>
        <end position="1036"/>
    </location>
</feature>
<dbReference type="InterPro" id="IPR050302">
    <property type="entry name" value="Rab_GAP_TBC_domain"/>
</dbReference>
<organism evidence="4">
    <name type="scientific">Schistocephalus solidus</name>
    <name type="common">Tapeworm</name>
    <dbReference type="NCBI Taxonomy" id="70667"/>
    <lineage>
        <taxon>Eukaryota</taxon>
        <taxon>Metazoa</taxon>
        <taxon>Spiralia</taxon>
        <taxon>Lophotrochozoa</taxon>
        <taxon>Platyhelminthes</taxon>
        <taxon>Cestoda</taxon>
        <taxon>Eucestoda</taxon>
        <taxon>Diphyllobothriidea</taxon>
        <taxon>Diphyllobothriidae</taxon>
        <taxon>Schistocephalus</taxon>
    </lineage>
</organism>
<dbReference type="Pfam" id="PF00069">
    <property type="entry name" value="Pkinase"/>
    <property type="match status" value="1"/>
</dbReference>
<dbReference type="PANTHER" id="PTHR47219:SF9">
    <property type="entry name" value="GTPASE ACTIVATING PROTEIN AND CENTROSOME-ASSOCIATED, ISOFORM B"/>
    <property type="match status" value="1"/>
</dbReference>
<dbReference type="InterPro" id="IPR000719">
    <property type="entry name" value="Prot_kinase_dom"/>
</dbReference>
<dbReference type="InterPro" id="IPR000195">
    <property type="entry name" value="Rab-GAP-TBC_dom"/>
</dbReference>
<sequence length="1161" mass="128002">MTVSDTGSPRSFQNFATNPVNLGLTSIIAGEATVQAPSSHETARLPCAVSCVSRLIDLRRLRHPNLVRYIDAQYDKRKRIFVVTEHYNADLSMLTTLHVNSGGFRWLVNKFSECLTGLQYLSGLQIVHGSICPSSILFDRRGVAKIGGYGIYYASRWGIDVDFPTFDPLFSAPEIFLVLRKTLNGETAFEDGVNPPCPLDSRSDIWSLVLVFLAALCGDVTGTFLRESCPEGKPSFLHFLLDRLRNALKSDSNDSLLNHLKIPFLPSDSDEFLNLCKSCLAFDVRKRLAINEVKSQFDAVMRNLRSELPPGPMSEPQNDGSSALGALGNQVTPADPSLLKAVRFLEGIEDAAEVYYFWCLAGGDLPSVLAASETQSNQDQTKSFEQDKVTCRNCEYPPILRIPSYLAPSFSRRGRRGLSEGFWPFNRQPVRPKYCPSVILLPAGRLLKRIADMPTSLLYPLLFPDTYCCLPTGAISGDTSGRLGGKIHNHDQPSPSPPPPTPLLSQCCLVNALESSGVEDWDLSSPAFPAQRYLLKHQDAPHTRRVRVRDGLVKKRSSVSAEGLLPSQPVLVREHDVAYQVARVCLFKRLLAALPDSAVRLRLEARVDIPPFLRAKVWAALLDAGDRRADHISAALSMTLLQPQLSSQPSRQRASKLEPTTAILSGLSEKALSQIAVDLPRCHAYDPLMASPLGQSRLRSVLIATLLSNAGRFEYTQGMDSLAAVFTRLIFHNPQEATACLTSLLSLRLPTFFSTKRFAVGLKSYFNLLLPLLAFHLPCLAAHFARLNVPLTGLTTGWIYTLFSHSMPLDRTEILWDSLLAGPASLPMFIYVAIFYQLDQQIQLQTLNLEKICTVLSNFPDLNLDRCRTDALAFAAATPVSLTVSSAPLDSSSAPLSLFNETHFLTGPCPRSRRSTITQNGFSCPNCQPDWPKHLDAPLSPDWLSTESAEVSLSDDHPATPGSSATDCHTLDNSLVPRISLEDAARQLKREDCAVLTIKSKEDSQSERLPNFINFPMHKIPKCTMNSRSRDSSLSPFASVRRQPSPRKCPRPEGDDTFAQLCSDPVWLKASEARKRLDRRGVEEEEEEADEFAECPHPPLAPSSPGLVLVLNESGPEDASGVSLACWLIERGIDRVCLVDGSIRTFLNSPLIPTTAFLNSV</sequence>
<dbReference type="SMART" id="SM00164">
    <property type="entry name" value="TBC"/>
    <property type="match status" value="1"/>
</dbReference>
<dbReference type="GO" id="GO:0031267">
    <property type="term" value="F:small GTPase binding"/>
    <property type="evidence" value="ECO:0007669"/>
    <property type="project" value="TreeGrafter"/>
</dbReference>
<feature type="region of interest" description="Disordered" evidence="1">
    <location>
        <begin position="481"/>
        <end position="501"/>
    </location>
</feature>
<feature type="region of interest" description="Disordered" evidence="1">
    <location>
        <begin position="306"/>
        <end position="326"/>
    </location>
</feature>
<name>A0A0X3P573_SCHSO</name>
<dbReference type="PROSITE" id="PS50011">
    <property type="entry name" value="PROTEIN_KINASE_DOM"/>
    <property type="match status" value="1"/>
</dbReference>
<feature type="region of interest" description="Disordered" evidence="1">
    <location>
        <begin position="1024"/>
        <end position="1057"/>
    </location>
</feature>
<dbReference type="AlphaFoldDB" id="A0A0X3P573"/>
<dbReference type="InterPro" id="IPR011009">
    <property type="entry name" value="Kinase-like_dom_sf"/>
</dbReference>
<feature type="region of interest" description="Disordered" evidence="1">
    <location>
        <begin position="947"/>
        <end position="969"/>
    </location>
</feature>
<dbReference type="Gene3D" id="1.10.472.80">
    <property type="entry name" value="Ypt/Rab-GAP domain of gyp1p, domain 3"/>
    <property type="match status" value="1"/>
</dbReference>
<dbReference type="SMART" id="SM00220">
    <property type="entry name" value="S_TKc"/>
    <property type="match status" value="1"/>
</dbReference>
<dbReference type="SUPFAM" id="SSF56112">
    <property type="entry name" value="Protein kinase-like (PK-like)"/>
    <property type="match status" value="1"/>
</dbReference>
<gene>
    <name evidence="4" type="primary">TBCK</name>
    <name evidence="4" type="ORF">TR124391</name>
</gene>
<keyword evidence="4" id="KW-0418">Kinase</keyword>
<dbReference type="Gene3D" id="1.10.8.270">
    <property type="entry name" value="putative rabgap domain of human tbc1 domain family member 14 like domains"/>
    <property type="match status" value="1"/>
</dbReference>
<dbReference type="Gene3D" id="1.10.510.10">
    <property type="entry name" value="Transferase(Phosphotransferase) domain 1"/>
    <property type="match status" value="1"/>
</dbReference>
<accession>A0A0X3P573</accession>
<proteinExistence type="predicted"/>
<dbReference type="PROSITE" id="PS50086">
    <property type="entry name" value="TBC_RABGAP"/>
    <property type="match status" value="1"/>
</dbReference>
<evidence type="ECO:0000259" key="2">
    <source>
        <dbReference type="PROSITE" id="PS50011"/>
    </source>
</evidence>
<dbReference type="Pfam" id="PF00566">
    <property type="entry name" value="RabGAP-TBC"/>
    <property type="match status" value="1"/>
</dbReference>
<dbReference type="EMBL" id="GEEE01006966">
    <property type="protein sequence ID" value="JAP56259.1"/>
    <property type="molecule type" value="Transcribed_RNA"/>
</dbReference>
<dbReference type="InterPro" id="IPR035969">
    <property type="entry name" value="Rab-GAP_TBC_sf"/>
</dbReference>
<feature type="domain" description="Protein kinase" evidence="2">
    <location>
        <begin position="1"/>
        <end position="301"/>
    </location>
</feature>
<evidence type="ECO:0000256" key="1">
    <source>
        <dbReference type="SAM" id="MobiDB-lite"/>
    </source>
</evidence>
<dbReference type="GO" id="GO:0004672">
    <property type="term" value="F:protein kinase activity"/>
    <property type="evidence" value="ECO:0007669"/>
    <property type="project" value="InterPro"/>
</dbReference>
<dbReference type="GO" id="GO:0005524">
    <property type="term" value="F:ATP binding"/>
    <property type="evidence" value="ECO:0007669"/>
    <property type="project" value="InterPro"/>
</dbReference>
<dbReference type="SUPFAM" id="SSF47923">
    <property type="entry name" value="Ypt/Rab-GAP domain of gyp1p"/>
    <property type="match status" value="2"/>
</dbReference>